<dbReference type="Pfam" id="PF05378">
    <property type="entry name" value="Hydant_A_N"/>
    <property type="match status" value="1"/>
</dbReference>
<feature type="domain" description="Hydantoinase A/oxoprolinase" evidence="1">
    <location>
        <begin position="200"/>
        <end position="514"/>
    </location>
</feature>
<dbReference type="GO" id="GO:0006749">
    <property type="term" value="P:glutathione metabolic process"/>
    <property type="evidence" value="ECO:0007669"/>
    <property type="project" value="TreeGrafter"/>
</dbReference>
<feature type="domain" description="Hydantoinase/oxoprolinase N-terminal" evidence="2">
    <location>
        <begin position="7"/>
        <end position="180"/>
    </location>
</feature>
<accession>A0A8J7PIF1</accession>
<dbReference type="EMBL" id="JAFLCK010000014">
    <property type="protein sequence ID" value="MBN8660933.1"/>
    <property type="molecule type" value="Genomic_DNA"/>
</dbReference>
<evidence type="ECO:0000259" key="1">
    <source>
        <dbReference type="Pfam" id="PF01968"/>
    </source>
</evidence>
<gene>
    <name evidence="3" type="ORF">J0M35_11240</name>
</gene>
<dbReference type="AlphaFoldDB" id="A0A8J7PIF1"/>
<dbReference type="GO" id="GO:0017168">
    <property type="term" value="F:5-oxoprolinase (ATP-hydrolyzing) activity"/>
    <property type="evidence" value="ECO:0007669"/>
    <property type="project" value="TreeGrafter"/>
</dbReference>
<dbReference type="PANTHER" id="PTHR11365">
    <property type="entry name" value="5-OXOPROLINASE RELATED"/>
    <property type="match status" value="1"/>
</dbReference>
<dbReference type="InterPro" id="IPR002821">
    <property type="entry name" value="Hydantoinase_A"/>
</dbReference>
<dbReference type="InterPro" id="IPR043129">
    <property type="entry name" value="ATPase_NBD"/>
</dbReference>
<evidence type="ECO:0008006" key="5">
    <source>
        <dbReference type="Google" id="ProtNLM"/>
    </source>
</evidence>
<dbReference type="SUPFAM" id="SSF53067">
    <property type="entry name" value="Actin-like ATPase domain"/>
    <property type="match status" value="1"/>
</dbReference>
<protein>
    <recommendedName>
        <fullName evidence="5">Hydantoinase</fullName>
    </recommendedName>
</protein>
<dbReference type="Pfam" id="PF01968">
    <property type="entry name" value="Hydantoinase_A"/>
    <property type="match status" value="1"/>
</dbReference>
<dbReference type="PANTHER" id="PTHR11365:SF23">
    <property type="entry name" value="HYPOTHETICAL 5-OXOPROLINASE (EUROFUNG)-RELATED"/>
    <property type="match status" value="1"/>
</dbReference>
<comment type="caution">
    <text evidence="3">The sequence shown here is derived from an EMBL/GenBank/DDBJ whole genome shotgun (WGS) entry which is preliminary data.</text>
</comment>
<evidence type="ECO:0000259" key="2">
    <source>
        <dbReference type="Pfam" id="PF05378"/>
    </source>
</evidence>
<reference evidence="3" key="1">
    <citation type="submission" date="2021-02" db="EMBL/GenBank/DDBJ databases">
        <title>Genome-Resolved Metagenomics of a Microbial Community Performing Photosynthetic Biological Nutrient Removal.</title>
        <authorList>
            <person name="Mcdaniel E.A."/>
        </authorList>
    </citation>
    <scope>NUCLEOTIDE SEQUENCE</scope>
    <source>
        <strain evidence="3">UWPOB_OBS1</strain>
    </source>
</reference>
<dbReference type="Gene3D" id="3.30.420.40">
    <property type="match status" value="1"/>
</dbReference>
<name>A0A8J7PIF1_9BACT</name>
<proteinExistence type="predicted"/>
<dbReference type="InterPro" id="IPR008040">
    <property type="entry name" value="Hydant_A_N"/>
</dbReference>
<dbReference type="Proteomes" id="UP000664277">
    <property type="component" value="Unassembled WGS sequence"/>
</dbReference>
<dbReference type="GO" id="GO:0005829">
    <property type="term" value="C:cytosol"/>
    <property type="evidence" value="ECO:0007669"/>
    <property type="project" value="TreeGrafter"/>
</dbReference>
<evidence type="ECO:0000313" key="3">
    <source>
        <dbReference type="EMBL" id="MBN8660933.1"/>
    </source>
</evidence>
<sequence length="732" mass="76269">MAERNIRIGIDVGGTFTHAVAVDGNSSTLVGKAKVPTSHSAPEGVARGIVDALALLLKTCGIAPENVSFIAHSTTQATNALLEGDVVKVGVLGMSGKGLAWLASPSTALGRIPLAAGVFMETSHRFIALDESISQSAFEGAIEKHLLAMKDEGCQAFAISDAYSVDDASREEAAMAVAARLGLLATSGSEVSRLYGLKVRTRTAAINAGILPKMIESANMTETSVRQAGISAPIMIMRSDGGVMDLASMRKRPILSILSGPAAGVAAAMMFLRISDGVFLEVGGTSTDISAIASGRAMVRSAEIGGHKVYMRTLDVRTIGVAGGSLLRLSKDDIIDVGPRSAHIAGLKYTAFPAENSDSKSYKVKLVKPLPKDSDDYLALDTTGGVAHTLTPTCASNLLGLVPQGDCAVGDIESIKSGFSALSSYLSKYGQGEEASKQLASRLLDIAAHKCIPTVKALIAENKLDPDLTLLVGGGGGAAAIVPYLAKVMKLDHTIAQDADVISAIGVAMALIRETIEKQVADTSAQDAILALRAEAVRSVEAMGADPATVEVHIEIDSKTSIVRATACGAAKAGGANEQNALDDEGRKAKAAQSMRVESQHTQEVCRSHFFTIYGANVSRSGSFFSMPMPFLRSTSFALRVVDREGVIRLSARAGAARACTRDGAESAIRELIEAHATWGDAGKVIPDILLLVGARVVDLSGLLNDEQVLALARSELASQPPQAEVLVVAKF</sequence>
<dbReference type="InterPro" id="IPR045079">
    <property type="entry name" value="Oxoprolinase-like"/>
</dbReference>
<organism evidence="3 4">
    <name type="scientific">Candidatus Obscuribacter phosphatis</name>
    <dbReference type="NCBI Taxonomy" id="1906157"/>
    <lineage>
        <taxon>Bacteria</taxon>
        <taxon>Bacillati</taxon>
        <taxon>Candidatus Melainabacteria</taxon>
        <taxon>Candidatus Obscuribacterales</taxon>
        <taxon>Candidatus Obscuribacteraceae</taxon>
        <taxon>Candidatus Obscuribacter</taxon>
    </lineage>
</organism>
<evidence type="ECO:0000313" key="4">
    <source>
        <dbReference type="Proteomes" id="UP000664277"/>
    </source>
</evidence>